<dbReference type="RefSeq" id="WP_073132683.1">
    <property type="nucleotide sequence ID" value="NZ_FQWQ01000001.1"/>
</dbReference>
<protein>
    <submittedName>
        <fullName evidence="8">FtsX-like permease family protein</fullName>
    </submittedName>
</protein>
<sequence>MTILGFIALMAIVIACLGLLGMATYMAERKTREVGIRKILGAKDLRITLLLSKGFFKMLLVSVFIGAPLGYFMNNLWRQKFPNRVEFGMGTLLSGTAILMMLGLLTIGSQTIRASKSNPIDSLKND</sequence>
<evidence type="ECO:0000256" key="3">
    <source>
        <dbReference type="ARBA" id="ARBA00022692"/>
    </source>
</evidence>
<dbReference type="EMBL" id="FQWQ01000001">
    <property type="protein sequence ID" value="SHG74764.1"/>
    <property type="molecule type" value="Genomic_DNA"/>
</dbReference>
<comment type="subcellular location">
    <subcellularLocation>
        <location evidence="1">Cell membrane</location>
        <topology evidence="1">Multi-pass membrane protein</topology>
    </subcellularLocation>
</comment>
<dbReference type="Proteomes" id="UP000184212">
    <property type="component" value="Unassembled WGS sequence"/>
</dbReference>
<evidence type="ECO:0000259" key="7">
    <source>
        <dbReference type="Pfam" id="PF02687"/>
    </source>
</evidence>
<dbReference type="OrthoDB" id="1451596at2"/>
<organism evidence="8 9">
    <name type="scientific">Chryseolinea serpens</name>
    <dbReference type="NCBI Taxonomy" id="947013"/>
    <lineage>
        <taxon>Bacteria</taxon>
        <taxon>Pseudomonadati</taxon>
        <taxon>Bacteroidota</taxon>
        <taxon>Cytophagia</taxon>
        <taxon>Cytophagales</taxon>
        <taxon>Fulvivirgaceae</taxon>
        <taxon>Chryseolinea</taxon>
    </lineage>
</organism>
<dbReference type="PANTHER" id="PTHR30572">
    <property type="entry name" value="MEMBRANE COMPONENT OF TRANSPORTER-RELATED"/>
    <property type="match status" value="1"/>
</dbReference>
<evidence type="ECO:0000256" key="4">
    <source>
        <dbReference type="ARBA" id="ARBA00022989"/>
    </source>
</evidence>
<evidence type="ECO:0000256" key="6">
    <source>
        <dbReference type="SAM" id="Phobius"/>
    </source>
</evidence>
<dbReference type="Pfam" id="PF02687">
    <property type="entry name" value="FtsX"/>
    <property type="match status" value="1"/>
</dbReference>
<dbReference type="GO" id="GO:0022857">
    <property type="term" value="F:transmembrane transporter activity"/>
    <property type="evidence" value="ECO:0007669"/>
    <property type="project" value="TreeGrafter"/>
</dbReference>
<dbReference type="STRING" id="947013.SAMN04488109_1665"/>
<gene>
    <name evidence="8" type="ORF">SAMN04488109_1665</name>
</gene>
<evidence type="ECO:0000313" key="9">
    <source>
        <dbReference type="Proteomes" id="UP000184212"/>
    </source>
</evidence>
<keyword evidence="5 6" id="KW-0472">Membrane</keyword>
<accession>A0A1M5MBN3</accession>
<feature type="transmembrane region" description="Helical" evidence="6">
    <location>
        <begin position="87"/>
        <end position="107"/>
    </location>
</feature>
<keyword evidence="9" id="KW-1185">Reference proteome</keyword>
<keyword evidence="4 6" id="KW-1133">Transmembrane helix</keyword>
<dbReference type="PANTHER" id="PTHR30572:SF18">
    <property type="entry name" value="ABC-TYPE MACROLIDE FAMILY EXPORT SYSTEM PERMEASE COMPONENT 2"/>
    <property type="match status" value="1"/>
</dbReference>
<feature type="transmembrane region" description="Helical" evidence="6">
    <location>
        <begin position="6"/>
        <end position="27"/>
    </location>
</feature>
<feature type="transmembrane region" description="Helical" evidence="6">
    <location>
        <begin position="47"/>
        <end position="67"/>
    </location>
</feature>
<keyword evidence="2" id="KW-1003">Cell membrane</keyword>
<feature type="domain" description="ABC3 transporter permease C-terminal" evidence="7">
    <location>
        <begin position="6"/>
        <end position="119"/>
    </location>
</feature>
<dbReference type="InterPro" id="IPR003838">
    <property type="entry name" value="ABC3_permease_C"/>
</dbReference>
<proteinExistence type="predicted"/>
<name>A0A1M5MBN3_9BACT</name>
<keyword evidence="3 6" id="KW-0812">Transmembrane</keyword>
<dbReference type="InterPro" id="IPR050250">
    <property type="entry name" value="Macrolide_Exporter_MacB"/>
</dbReference>
<dbReference type="GO" id="GO:0005886">
    <property type="term" value="C:plasma membrane"/>
    <property type="evidence" value="ECO:0007669"/>
    <property type="project" value="UniProtKB-SubCell"/>
</dbReference>
<reference evidence="8 9" key="1">
    <citation type="submission" date="2016-11" db="EMBL/GenBank/DDBJ databases">
        <authorList>
            <person name="Jaros S."/>
            <person name="Januszkiewicz K."/>
            <person name="Wedrychowicz H."/>
        </authorList>
    </citation>
    <scope>NUCLEOTIDE SEQUENCE [LARGE SCALE GENOMIC DNA]</scope>
    <source>
        <strain evidence="8 9">DSM 24574</strain>
    </source>
</reference>
<evidence type="ECO:0000313" key="8">
    <source>
        <dbReference type="EMBL" id="SHG74764.1"/>
    </source>
</evidence>
<evidence type="ECO:0000256" key="2">
    <source>
        <dbReference type="ARBA" id="ARBA00022475"/>
    </source>
</evidence>
<dbReference type="AlphaFoldDB" id="A0A1M5MBN3"/>
<evidence type="ECO:0000256" key="1">
    <source>
        <dbReference type="ARBA" id="ARBA00004651"/>
    </source>
</evidence>
<evidence type="ECO:0000256" key="5">
    <source>
        <dbReference type="ARBA" id="ARBA00023136"/>
    </source>
</evidence>